<sequence>MSDIKISQLPVANVVNDNDIVVLNQGGDTKTAAKSLIVAGLATTDQVSGFTNSAQVEALASAQIAAITPASIGALSTADASAFATTEQLSGYATTTDIQGIAFTSQLGGFATTDQISGFTNSAQVEALASAQIAAITPASIGAFATSDVISISNGGTGETTATAALVALGAVATNYTYSGADLQGNVLTPTVVNIQGKFVSGAQPNEGQILRWNNGLFQWEPSNANTGTVTSITVGPELMVDGIPGGTLTESGTIALSGTGFPAGSYGSSTQVAAITFNGFGQITSAENQAITPDGIGALSTDAASGFATTSQISGFATTGQLSGFATTSQIEGIAFTSQLAAFTNSAQVEALASAQIAAITPGSIGAVATSDIIAITHGGTGSTSAAAALTALGAMSATQAAGGDLSGNLPNPTVAKLQGISVTNVTPLDGQVLQYDTATSTWVAGAVPNGGSGGGGQMFFFNYNTAADAPTTGLPTTPTLVKELGRVSDTTSTSYTSADLSQVAYDLVVHFVTDVLDPNITAIPAGLFDFNFWAASNANAANQTIVQLKVFKYDGTTATLLATSDDISIYDPTVTAQYIASVVVPQTTVALNDRLYIQLLAKGTTNNRTITFDFGATKPSHVHTTIPSVGGTGLVKVINGVFQSPASKLLNEDVATNAAISLSKLAMSEVSVLTVDGLTGGGDLSTSRILSLTTTGVSALSYGSSTQVSAFTVDAYGRLSAASNVAISASGIGAQPALTSAAPAAIFQGGTGATTAAAALSALGGVASSALSGYATTGQLSGYATTAQVAGLQPALTSAAPAAIVQGGTGATTAVAALNNLGGITSAALSGYASTSQLAGLQTALTSAAPLAISQGGTGAITAADARSTVGGNQLITVRSIASLALASAGTITNAVFTANSAVVTFTSTTATLVPGQSLSAGVTTGVIRTVDSPTQITMSVVAGATTTVNPTVFNSTRTTLVTSNTTTIDGKTLALNDVVLLNQTATPQSGPWIVTGGVGTAVSLTRPSWFTGNLLAPVNMLVTAGSFFLGHSLSVCLNTGTPTTEIGIEGLALSLISSRGNSNAILGSNTYTARQVFAASSATGVAPFAFQAGALNTTSVAHQVEWDGAQMYVSNTAAERMAIATSKAQINAQTGTTYTIALADAGYLITASNAGAIAVSIPTDATINFPVGTQILVMQLGLGQVTVAAVTPGTTAVNSKNGTKTSGQYAVISLIKVAANQWVVGGDATT</sequence>
<proteinExistence type="predicted"/>
<reference evidence="1" key="1">
    <citation type="submission" date="2020-04" db="EMBL/GenBank/DDBJ databases">
        <authorList>
            <person name="Chiriac C."/>
            <person name="Salcher M."/>
            <person name="Ghai R."/>
            <person name="Kavagutti S V."/>
        </authorList>
    </citation>
    <scope>NUCLEOTIDE SEQUENCE</scope>
</reference>
<gene>
    <name evidence="1" type="ORF">UFOVP811_11</name>
</gene>
<accession>A0A6J5NVY8</accession>
<dbReference type="EMBL" id="LR796748">
    <property type="protein sequence ID" value="CAB4163173.1"/>
    <property type="molecule type" value="Genomic_DNA"/>
</dbReference>
<protein>
    <submittedName>
        <fullName evidence="1">Uncharacterized protein</fullName>
    </submittedName>
</protein>
<evidence type="ECO:0000313" key="1">
    <source>
        <dbReference type="EMBL" id="CAB4163173.1"/>
    </source>
</evidence>
<organism evidence="1">
    <name type="scientific">uncultured Caudovirales phage</name>
    <dbReference type="NCBI Taxonomy" id="2100421"/>
    <lineage>
        <taxon>Viruses</taxon>
        <taxon>Duplodnaviria</taxon>
        <taxon>Heunggongvirae</taxon>
        <taxon>Uroviricota</taxon>
        <taxon>Caudoviricetes</taxon>
        <taxon>Peduoviridae</taxon>
        <taxon>Maltschvirus</taxon>
        <taxon>Maltschvirus maltsch</taxon>
    </lineage>
</organism>
<name>A0A6J5NVY8_9CAUD</name>